<dbReference type="EMBL" id="CP009454">
    <property type="protein sequence ID" value="AIR86264.1"/>
    <property type="molecule type" value="Genomic_DNA"/>
</dbReference>
<dbReference type="Proteomes" id="UP000029495">
    <property type="component" value="Chromosome"/>
</dbReference>
<evidence type="ECO:0000313" key="2">
    <source>
        <dbReference type="Proteomes" id="UP000029495"/>
    </source>
</evidence>
<reference evidence="1 2" key="1">
    <citation type="submission" date="2014-09" db="EMBL/GenBank/DDBJ databases">
        <authorList>
            <person name="Chan K.-G."/>
        </authorList>
    </citation>
    <scope>NUCLEOTIDE SEQUENCE [LARGE SCALE GENOMIC DNA]</scope>
    <source>
        <strain evidence="1 2">ND04</strain>
    </source>
</reference>
<organism evidence="1 2">
    <name type="scientific">Pantoea rwandensis</name>
    <dbReference type="NCBI Taxonomy" id="1076550"/>
    <lineage>
        <taxon>Bacteria</taxon>
        <taxon>Pseudomonadati</taxon>
        <taxon>Pseudomonadota</taxon>
        <taxon>Gammaproteobacteria</taxon>
        <taxon>Enterobacterales</taxon>
        <taxon>Erwiniaceae</taxon>
        <taxon>Pantoea</taxon>
    </lineage>
</organism>
<protein>
    <submittedName>
        <fullName evidence="1">Uncharacterized protein</fullName>
    </submittedName>
</protein>
<evidence type="ECO:0000313" key="1">
    <source>
        <dbReference type="EMBL" id="AIR86264.1"/>
    </source>
</evidence>
<accession>A0ABM5RK44</accession>
<sequence>MSVHPQSLAGGEQQSIKVLADSIFSMLRVSLPGIIESYDPIANTCTVQQALKGHTADEGRKTV</sequence>
<proteinExistence type="predicted"/>
<gene>
    <name evidence="1" type="ORF">LH22_12655</name>
</gene>
<keyword evidence="2" id="KW-1185">Reference proteome</keyword>
<dbReference type="RefSeq" id="WP_038646919.1">
    <property type="nucleotide sequence ID" value="NZ_CP009454.1"/>
</dbReference>
<name>A0ABM5RK44_9GAMM</name>